<protein>
    <submittedName>
        <fullName evidence="1">Uncharacterized protein</fullName>
    </submittedName>
</protein>
<proteinExistence type="predicted"/>
<reference evidence="1 2" key="1">
    <citation type="journal article" date="2019" name="bioRxiv">
        <title>Genomics, evolutionary history and diagnostics of the Alternaria alternata species group including apple and Asian pear pathotypes.</title>
        <authorList>
            <person name="Armitage A.D."/>
            <person name="Cockerton H.M."/>
            <person name="Sreenivasaprasad S."/>
            <person name="Woodhall J.W."/>
            <person name="Lane C.R."/>
            <person name="Harrison R.J."/>
            <person name="Clarkson J.P."/>
        </authorList>
    </citation>
    <scope>NUCLEOTIDE SEQUENCE [LARGE SCALE GENOMIC DNA]</scope>
    <source>
        <strain evidence="1 2">FERA 650</strain>
    </source>
</reference>
<keyword evidence="2" id="KW-1185">Reference proteome</keyword>
<sequence>MSAPRTSSTPRMSFTSVRETAVQELTRRICQAIDDTTAGFDNENDANAHCFLPRTELADIFDRWSLQRLIRELIVVRASSGSASADEESDGDGVLPTNLESTINRYVQRTIGRPPRLALLALFLYDGRPSLHALFMRWLGLPDFPSDNDLPLDDGILEANGFPSDCHRSILNSQNIFRPVLIRQDLHQEFRDWDRLPYISKPVPIKDGSSGSVYSVKIARGHWEINNLDRYIPGNPDAPLPVAIKVFKDVSWGRSREEATEDFQVERKILDQIRVSKIKHEMVMLDLGSITILDGANQPVSHSLMFKLATFSLAEFLKDERRHAKYSTRSVLFSKLVDITEALAYLHHHLDILHLDIKPDNILVFEKGTSRKDNEDGAGDELVWKLSDFGLARNKGAEARFGLGGRNLGNHESLSSEVEAVRHAGPYQPPEVQERESSGVGRRSDVWSMGCVTLMVLAFMTSGVAEVDNLWSKLPVDFQQRGGRQRLFYDRSDSYLWEEGRAFKYRYMPDFDPDIGDIPGTSGPLQAAVHPLVISWSNMLYDAYAHSAEKTLVQDILEVVFRDVLLINRSRRMRASELAEKMGNLQKRWKSFEQGMDHSNNPSDGPRSGSANSHKPALNGIPKPPEVEDSIDPSNLPAAETPLPHSNLCRAIIGNNYSNVRNELAGDDGVELLKKECASCNVYPIHMALRNRAYKSLQALVEKSDPVVVKLACPESGGQTAVELASQDSGDSKALEIFLDYHAIFNVTKEFYDERRSDLNKQSREYLREMWERSPTQSEKRGFFE</sequence>
<name>A0ACB6FIC9_9PLEO</name>
<comment type="caution">
    <text evidence="1">The sequence shown here is derived from an EMBL/GenBank/DDBJ whole genome shotgun (WGS) entry which is preliminary data.</text>
</comment>
<organism evidence="1 2">
    <name type="scientific">Alternaria gaisen</name>
    <dbReference type="NCBI Taxonomy" id="167740"/>
    <lineage>
        <taxon>Eukaryota</taxon>
        <taxon>Fungi</taxon>
        <taxon>Dikarya</taxon>
        <taxon>Ascomycota</taxon>
        <taxon>Pezizomycotina</taxon>
        <taxon>Dothideomycetes</taxon>
        <taxon>Pleosporomycetidae</taxon>
        <taxon>Pleosporales</taxon>
        <taxon>Pleosporineae</taxon>
        <taxon>Pleosporaceae</taxon>
        <taxon>Alternaria</taxon>
        <taxon>Alternaria sect. Alternaria</taxon>
    </lineage>
</organism>
<dbReference type="EMBL" id="PDWZ02000007">
    <property type="protein sequence ID" value="KAB2104180.1"/>
    <property type="molecule type" value="Genomic_DNA"/>
</dbReference>
<gene>
    <name evidence="1" type="ORF">AG0111_0g7368</name>
</gene>
<dbReference type="Proteomes" id="UP000293547">
    <property type="component" value="Unassembled WGS sequence"/>
</dbReference>
<accession>A0ACB6FIC9</accession>
<evidence type="ECO:0000313" key="2">
    <source>
        <dbReference type="Proteomes" id="UP000293547"/>
    </source>
</evidence>
<evidence type="ECO:0000313" key="1">
    <source>
        <dbReference type="EMBL" id="KAB2104180.1"/>
    </source>
</evidence>